<organism evidence="4">
    <name type="scientific">Gongylonema pulchrum</name>
    <dbReference type="NCBI Taxonomy" id="637853"/>
    <lineage>
        <taxon>Eukaryota</taxon>
        <taxon>Metazoa</taxon>
        <taxon>Ecdysozoa</taxon>
        <taxon>Nematoda</taxon>
        <taxon>Chromadorea</taxon>
        <taxon>Rhabditida</taxon>
        <taxon>Spirurina</taxon>
        <taxon>Spiruromorpha</taxon>
        <taxon>Spiruroidea</taxon>
        <taxon>Gongylonematidae</taxon>
        <taxon>Gongylonema</taxon>
    </lineage>
</organism>
<evidence type="ECO:0000313" key="4">
    <source>
        <dbReference type="WBParaSite" id="GPUH_0000309801-mRNA-1"/>
    </source>
</evidence>
<sequence>MILLSTCAVQIVMCILHICGGIFTLVNSTIGPAVDKLIGAVFISCNDIFYNHVLFMAINRFAIIFSFKDLESFLQGYPCIVSYNFD</sequence>
<dbReference type="AlphaFoldDB" id="A0A183D302"/>
<reference evidence="2 3" key="2">
    <citation type="submission" date="2018-11" db="EMBL/GenBank/DDBJ databases">
        <authorList>
            <consortium name="Pathogen Informatics"/>
        </authorList>
    </citation>
    <scope>NUCLEOTIDE SEQUENCE [LARGE SCALE GENOMIC DNA]</scope>
</reference>
<gene>
    <name evidence="2" type="ORF">GPUH_LOCUS3093</name>
</gene>
<name>A0A183D302_9BILA</name>
<accession>A0A183D302</accession>
<evidence type="ECO:0000313" key="2">
    <source>
        <dbReference type="EMBL" id="VDK37798.1"/>
    </source>
</evidence>
<keyword evidence="1" id="KW-0472">Membrane</keyword>
<reference evidence="4" key="1">
    <citation type="submission" date="2016-06" db="UniProtKB">
        <authorList>
            <consortium name="WormBaseParasite"/>
        </authorList>
    </citation>
    <scope>IDENTIFICATION</scope>
</reference>
<feature type="transmembrane region" description="Helical" evidence="1">
    <location>
        <begin position="38"/>
        <end position="58"/>
    </location>
</feature>
<dbReference type="Proteomes" id="UP000271098">
    <property type="component" value="Unassembled WGS sequence"/>
</dbReference>
<keyword evidence="1" id="KW-0812">Transmembrane</keyword>
<dbReference type="EMBL" id="UYRT01005047">
    <property type="protein sequence ID" value="VDK37798.1"/>
    <property type="molecule type" value="Genomic_DNA"/>
</dbReference>
<proteinExistence type="predicted"/>
<feature type="transmembrane region" description="Helical" evidence="1">
    <location>
        <begin position="7"/>
        <end position="26"/>
    </location>
</feature>
<keyword evidence="1" id="KW-1133">Transmembrane helix</keyword>
<protein>
    <submittedName>
        <fullName evidence="4">7TM_GPCR_Srx domain-containing protein</fullName>
    </submittedName>
</protein>
<keyword evidence="3" id="KW-1185">Reference proteome</keyword>
<dbReference type="WBParaSite" id="GPUH_0000309801-mRNA-1">
    <property type="protein sequence ID" value="GPUH_0000309801-mRNA-1"/>
    <property type="gene ID" value="GPUH_0000309801"/>
</dbReference>
<evidence type="ECO:0000313" key="3">
    <source>
        <dbReference type="Proteomes" id="UP000271098"/>
    </source>
</evidence>
<evidence type="ECO:0000256" key="1">
    <source>
        <dbReference type="SAM" id="Phobius"/>
    </source>
</evidence>